<name>A0AAF0QXT1_SOLVR</name>
<dbReference type="AlphaFoldDB" id="A0AAF0QXT1"/>
<protein>
    <submittedName>
        <fullName evidence="2">Uncharacterized protein</fullName>
    </submittedName>
</protein>
<reference evidence="2" key="1">
    <citation type="submission" date="2023-08" db="EMBL/GenBank/DDBJ databases">
        <title>A de novo genome assembly of Solanum verrucosum Schlechtendal, a Mexican diploid species geographically isolated from the other diploid A-genome species in potato relatives.</title>
        <authorList>
            <person name="Hosaka K."/>
        </authorList>
    </citation>
    <scope>NUCLEOTIDE SEQUENCE</scope>
    <source>
        <tissue evidence="2">Young leaves</tissue>
    </source>
</reference>
<keyword evidence="1" id="KW-0472">Membrane</keyword>
<sequence length="186" mass="21728">MLDDDMEKLERVASDQFVQREDIDRTINAQKKDTEKAIAERKDIDNANAQWKDTIKAIMLVKKIVKRCIYGFFLILYLGRMLKTDYLPFPLPGCIIPLIPAIMGGCLIVFCYNDEDLAPMIPVDLSQVDQRRDEPVNEIRDEPVNEIWADEIRVNQSQVNLRRVNQIRDEPVNEIPVDYEKRPHEE</sequence>
<evidence type="ECO:0000256" key="1">
    <source>
        <dbReference type="SAM" id="Phobius"/>
    </source>
</evidence>
<gene>
    <name evidence="2" type="ORF">MTR67_024886</name>
</gene>
<dbReference type="Proteomes" id="UP001234989">
    <property type="component" value="Chromosome 5"/>
</dbReference>
<evidence type="ECO:0000313" key="2">
    <source>
        <dbReference type="EMBL" id="WMV31501.1"/>
    </source>
</evidence>
<keyword evidence="1" id="KW-0812">Transmembrane</keyword>
<feature type="transmembrane region" description="Helical" evidence="1">
    <location>
        <begin position="89"/>
        <end position="112"/>
    </location>
</feature>
<evidence type="ECO:0000313" key="3">
    <source>
        <dbReference type="Proteomes" id="UP001234989"/>
    </source>
</evidence>
<keyword evidence="1" id="KW-1133">Transmembrane helix</keyword>
<feature type="transmembrane region" description="Helical" evidence="1">
    <location>
        <begin position="64"/>
        <end position="83"/>
    </location>
</feature>
<proteinExistence type="predicted"/>
<keyword evidence="3" id="KW-1185">Reference proteome</keyword>
<organism evidence="2 3">
    <name type="scientific">Solanum verrucosum</name>
    <dbReference type="NCBI Taxonomy" id="315347"/>
    <lineage>
        <taxon>Eukaryota</taxon>
        <taxon>Viridiplantae</taxon>
        <taxon>Streptophyta</taxon>
        <taxon>Embryophyta</taxon>
        <taxon>Tracheophyta</taxon>
        <taxon>Spermatophyta</taxon>
        <taxon>Magnoliopsida</taxon>
        <taxon>eudicotyledons</taxon>
        <taxon>Gunneridae</taxon>
        <taxon>Pentapetalae</taxon>
        <taxon>asterids</taxon>
        <taxon>lamiids</taxon>
        <taxon>Solanales</taxon>
        <taxon>Solanaceae</taxon>
        <taxon>Solanoideae</taxon>
        <taxon>Solaneae</taxon>
        <taxon>Solanum</taxon>
    </lineage>
</organism>
<dbReference type="EMBL" id="CP133616">
    <property type="protein sequence ID" value="WMV31501.1"/>
    <property type="molecule type" value="Genomic_DNA"/>
</dbReference>
<accession>A0AAF0QXT1</accession>